<dbReference type="AlphaFoldDB" id="A0A4R6SNE0"/>
<evidence type="ECO:0000259" key="1">
    <source>
        <dbReference type="Pfam" id="PF00535"/>
    </source>
</evidence>
<gene>
    <name evidence="2" type="ORF">EV186_1011498</name>
</gene>
<sequence length="310" mass="33574">MTEAARKDMVVAVVLVTYNSADVLDDCLTSLLDGAKGVTLRDVLVVDNNSRDHTVALAETAADLGLPIRVVQLGRNAGYAAAINAGIDALRPDPPDAVLILNPDARLRVGSIAALAASLNGRRGITVPRLVFPDGSLQPSLRRKPTVLNALGEAVLGARAGRTKRLGELVVAPEEYEHPGPAVWATGASMLVSWQVSEEVGRWDESFLLYSEETDFTLRAADRGWTCWYEPASVMEHLNGESGTNPMLWALQTVNRVVLFRRRNGFVRGGLYWLAVTAGQAVRALAGRRPARLAVRWLVRPSARITVLPQ</sequence>
<dbReference type="RefSeq" id="WP_243753863.1">
    <property type="nucleotide sequence ID" value="NZ_SNXZ01000001.1"/>
</dbReference>
<dbReference type="Proteomes" id="UP000295444">
    <property type="component" value="Unassembled WGS sequence"/>
</dbReference>
<dbReference type="Pfam" id="PF00535">
    <property type="entry name" value="Glycos_transf_2"/>
    <property type="match status" value="1"/>
</dbReference>
<dbReference type="GO" id="GO:0016740">
    <property type="term" value="F:transferase activity"/>
    <property type="evidence" value="ECO:0007669"/>
    <property type="project" value="UniProtKB-KW"/>
</dbReference>
<protein>
    <submittedName>
        <fullName evidence="2">GT2 family glycosyltransferase</fullName>
    </submittedName>
</protein>
<dbReference type="PANTHER" id="PTHR43179:SF7">
    <property type="entry name" value="RHAMNOSYLTRANSFERASE WBBL"/>
    <property type="match status" value="1"/>
</dbReference>
<comment type="caution">
    <text evidence="2">The sequence shown here is derived from an EMBL/GenBank/DDBJ whole genome shotgun (WGS) entry which is preliminary data.</text>
</comment>
<keyword evidence="3" id="KW-1185">Reference proteome</keyword>
<dbReference type="EMBL" id="SNXZ01000001">
    <property type="protein sequence ID" value="TDQ05524.1"/>
    <property type="molecule type" value="Genomic_DNA"/>
</dbReference>
<name>A0A4R6SNE0_LABRH</name>
<organism evidence="2 3">
    <name type="scientific">Labedaea rhizosphaerae</name>
    <dbReference type="NCBI Taxonomy" id="598644"/>
    <lineage>
        <taxon>Bacteria</taxon>
        <taxon>Bacillati</taxon>
        <taxon>Actinomycetota</taxon>
        <taxon>Actinomycetes</taxon>
        <taxon>Pseudonocardiales</taxon>
        <taxon>Pseudonocardiaceae</taxon>
        <taxon>Labedaea</taxon>
    </lineage>
</organism>
<feature type="domain" description="Glycosyltransferase 2-like" evidence="1">
    <location>
        <begin position="13"/>
        <end position="136"/>
    </location>
</feature>
<dbReference type="PANTHER" id="PTHR43179">
    <property type="entry name" value="RHAMNOSYLTRANSFERASE WBBL"/>
    <property type="match status" value="1"/>
</dbReference>
<dbReference type="SUPFAM" id="SSF53448">
    <property type="entry name" value="Nucleotide-diphospho-sugar transferases"/>
    <property type="match status" value="1"/>
</dbReference>
<evidence type="ECO:0000313" key="2">
    <source>
        <dbReference type="EMBL" id="TDQ05524.1"/>
    </source>
</evidence>
<evidence type="ECO:0000313" key="3">
    <source>
        <dbReference type="Proteomes" id="UP000295444"/>
    </source>
</evidence>
<dbReference type="Gene3D" id="3.90.550.10">
    <property type="entry name" value="Spore Coat Polysaccharide Biosynthesis Protein SpsA, Chain A"/>
    <property type="match status" value="1"/>
</dbReference>
<accession>A0A4R6SNE0</accession>
<dbReference type="InterPro" id="IPR029044">
    <property type="entry name" value="Nucleotide-diphossugar_trans"/>
</dbReference>
<keyword evidence="2" id="KW-0808">Transferase</keyword>
<dbReference type="InterPro" id="IPR001173">
    <property type="entry name" value="Glyco_trans_2-like"/>
</dbReference>
<reference evidence="2 3" key="1">
    <citation type="submission" date="2019-03" db="EMBL/GenBank/DDBJ databases">
        <title>Genomic Encyclopedia of Type Strains, Phase IV (KMG-IV): sequencing the most valuable type-strain genomes for metagenomic binning, comparative biology and taxonomic classification.</title>
        <authorList>
            <person name="Goeker M."/>
        </authorList>
    </citation>
    <scope>NUCLEOTIDE SEQUENCE [LARGE SCALE GENOMIC DNA]</scope>
    <source>
        <strain evidence="2 3">DSM 45361</strain>
    </source>
</reference>
<proteinExistence type="predicted"/>